<proteinExistence type="predicted"/>
<dbReference type="RefSeq" id="WP_011796850.1">
    <property type="nucleotide sequence ID" value="NZ_CP023687.1"/>
</dbReference>
<feature type="domain" description="ABC transporter" evidence="5">
    <location>
        <begin position="8"/>
        <end position="239"/>
    </location>
</feature>
<dbReference type="SMART" id="SM00382">
    <property type="entry name" value="AAA"/>
    <property type="match status" value="1"/>
</dbReference>
<keyword evidence="3" id="KW-0547">Nucleotide-binding</keyword>
<evidence type="ECO:0000256" key="1">
    <source>
        <dbReference type="ARBA" id="ARBA00022448"/>
    </source>
</evidence>
<sequence>MNDHVPLLEARGLDVAFGGIHAVRQVDMRIGPAELICIIGPNGAGKSTLLGVLSGAVRTHAGSLAISGRDMTRQLPHEFARRGVIRKFQGTNVFQWLSVRENLVVAAQGVEGDRARSAPDCDEILALTGLQHRADETAECLPHGERQWLEIGMALMCRPRLLLLDEPAAGMSVDGTRRMVGMLRQLSQEMSVVVIEHDIGFVRELACRTLVMHQGAVIRQGAFAEIERDEHIRHIYLGRSKEARHAGRA</sequence>
<keyword evidence="2" id="KW-1003">Cell membrane</keyword>
<evidence type="ECO:0000256" key="2">
    <source>
        <dbReference type="ARBA" id="ARBA00022475"/>
    </source>
</evidence>
<dbReference type="PANTHER" id="PTHR45772:SF8">
    <property type="entry name" value="HIGH-AFFINITY BRANCHED-CHAIN AMINO ACID TRANSPORT ATP-BINDING PROTEIN"/>
    <property type="match status" value="1"/>
</dbReference>
<keyword evidence="2" id="KW-0472">Membrane</keyword>
<dbReference type="GeneID" id="79793301"/>
<reference evidence="6 7" key="1">
    <citation type="submission" date="2023-06" db="EMBL/GenBank/DDBJ databases">
        <authorList>
            <person name="Ham H."/>
            <person name="Park D.S."/>
        </authorList>
    </citation>
    <scope>NUCLEOTIDE SEQUENCE [LARGE SCALE GENOMIC DNA]</scope>
    <source>
        <strain evidence="6 7">KACC 17005</strain>
    </source>
</reference>
<keyword evidence="1" id="KW-0813">Transport</keyword>
<evidence type="ECO:0000313" key="7">
    <source>
        <dbReference type="Proteomes" id="UP001242732"/>
    </source>
</evidence>
<keyword evidence="4 6" id="KW-0067">ATP-binding</keyword>
<dbReference type="InterPro" id="IPR051120">
    <property type="entry name" value="ABC_AA/LPS_Transport"/>
</dbReference>
<dbReference type="PROSITE" id="PS50893">
    <property type="entry name" value="ABC_TRANSPORTER_2"/>
    <property type="match status" value="1"/>
</dbReference>
<dbReference type="PANTHER" id="PTHR45772">
    <property type="entry name" value="CONSERVED COMPONENT OF ABC TRANSPORTER FOR NATURAL AMINO ACIDS-RELATED"/>
    <property type="match status" value="1"/>
</dbReference>
<dbReference type="InterPro" id="IPR027417">
    <property type="entry name" value="P-loop_NTPase"/>
</dbReference>
<protein>
    <submittedName>
        <fullName evidence="6">ATP-binding cassette domain-containing protein</fullName>
    </submittedName>
</protein>
<dbReference type="SUPFAM" id="SSF52540">
    <property type="entry name" value="P-loop containing nucleoside triphosphate hydrolases"/>
    <property type="match status" value="1"/>
</dbReference>
<dbReference type="GO" id="GO:0005524">
    <property type="term" value="F:ATP binding"/>
    <property type="evidence" value="ECO:0007669"/>
    <property type="project" value="UniProtKB-KW"/>
</dbReference>
<evidence type="ECO:0000313" key="6">
    <source>
        <dbReference type="EMBL" id="WIY49977.1"/>
    </source>
</evidence>
<gene>
    <name evidence="6" type="ORF">QRO08_05220</name>
</gene>
<dbReference type="Gene3D" id="3.40.50.300">
    <property type="entry name" value="P-loop containing nucleotide triphosphate hydrolases"/>
    <property type="match status" value="1"/>
</dbReference>
<dbReference type="Proteomes" id="UP001242732">
    <property type="component" value="Chromosome"/>
</dbReference>
<evidence type="ECO:0000259" key="5">
    <source>
        <dbReference type="PROSITE" id="PS50893"/>
    </source>
</evidence>
<dbReference type="EMBL" id="CP127363">
    <property type="protein sequence ID" value="WIY49977.1"/>
    <property type="molecule type" value="Genomic_DNA"/>
</dbReference>
<keyword evidence="7" id="KW-1185">Reference proteome</keyword>
<dbReference type="InterPro" id="IPR003439">
    <property type="entry name" value="ABC_transporter-like_ATP-bd"/>
</dbReference>
<evidence type="ECO:0000256" key="3">
    <source>
        <dbReference type="ARBA" id="ARBA00022741"/>
    </source>
</evidence>
<accession>A0ABY9ASY1</accession>
<organism evidence="6 7">
    <name type="scientific">Paracidovorax citrulli</name>
    <name type="common">Acidovorax citrulli</name>
    <dbReference type="NCBI Taxonomy" id="80869"/>
    <lineage>
        <taxon>Bacteria</taxon>
        <taxon>Pseudomonadati</taxon>
        <taxon>Pseudomonadota</taxon>
        <taxon>Betaproteobacteria</taxon>
        <taxon>Burkholderiales</taxon>
        <taxon>Comamonadaceae</taxon>
        <taxon>Paracidovorax</taxon>
    </lineage>
</organism>
<name>A0ABY9ASY1_PARCI</name>
<dbReference type="InterPro" id="IPR003593">
    <property type="entry name" value="AAA+_ATPase"/>
</dbReference>
<evidence type="ECO:0000256" key="4">
    <source>
        <dbReference type="ARBA" id="ARBA00022840"/>
    </source>
</evidence>
<dbReference type="Pfam" id="PF00005">
    <property type="entry name" value="ABC_tran"/>
    <property type="match status" value="1"/>
</dbReference>